<sequence length="87" mass="9455">MAMEAEKRRQLQGAGGRPSLGLTLPVSRRPRQHLPYALGVTAMPLLPTSSVLRAASAEAGRRKPRNTANKSNVRKASGRGRQAKRVR</sequence>
<reference evidence="2 3" key="1">
    <citation type="submission" date="2019-11" db="EMBL/GenBank/DDBJ databases">
        <title>Whole genome sequence of Oryza granulata.</title>
        <authorList>
            <person name="Li W."/>
        </authorList>
    </citation>
    <scope>NUCLEOTIDE SEQUENCE [LARGE SCALE GENOMIC DNA]</scope>
    <source>
        <strain evidence="3">cv. Menghai</strain>
        <tissue evidence="2">Leaf</tissue>
    </source>
</reference>
<evidence type="ECO:0000313" key="2">
    <source>
        <dbReference type="EMBL" id="KAF0904245.1"/>
    </source>
</evidence>
<dbReference type="Proteomes" id="UP000479710">
    <property type="component" value="Unassembled WGS sequence"/>
</dbReference>
<dbReference type="AlphaFoldDB" id="A0A6G1CUD7"/>
<comment type="caution">
    <text evidence="2">The sequence shown here is derived from an EMBL/GenBank/DDBJ whole genome shotgun (WGS) entry which is preliminary data.</text>
</comment>
<accession>A0A6G1CUD7</accession>
<evidence type="ECO:0000313" key="3">
    <source>
        <dbReference type="Proteomes" id="UP000479710"/>
    </source>
</evidence>
<gene>
    <name evidence="2" type="ORF">E2562_033014</name>
</gene>
<dbReference type="EMBL" id="SPHZ02000008">
    <property type="protein sequence ID" value="KAF0904245.1"/>
    <property type="molecule type" value="Genomic_DNA"/>
</dbReference>
<keyword evidence="3" id="KW-1185">Reference proteome</keyword>
<organism evidence="2 3">
    <name type="scientific">Oryza meyeriana var. granulata</name>
    <dbReference type="NCBI Taxonomy" id="110450"/>
    <lineage>
        <taxon>Eukaryota</taxon>
        <taxon>Viridiplantae</taxon>
        <taxon>Streptophyta</taxon>
        <taxon>Embryophyta</taxon>
        <taxon>Tracheophyta</taxon>
        <taxon>Spermatophyta</taxon>
        <taxon>Magnoliopsida</taxon>
        <taxon>Liliopsida</taxon>
        <taxon>Poales</taxon>
        <taxon>Poaceae</taxon>
        <taxon>BOP clade</taxon>
        <taxon>Oryzoideae</taxon>
        <taxon>Oryzeae</taxon>
        <taxon>Oryzinae</taxon>
        <taxon>Oryza</taxon>
        <taxon>Oryza meyeriana</taxon>
    </lineage>
</organism>
<protein>
    <submittedName>
        <fullName evidence="2">Uncharacterized protein</fullName>
    </submittedName>
</protein>
<feature type="region of interest" description="Disordered" evidence="1">
    <location>
        <begin position="54"/>
        <end position="87"/>
    </location>
</feature>
<feature type="compositionally biased region" description="Basic residues" evidence="1">
    <location>
        <begin position="72"/>
        <end position="87"/>
    </location>
</feature>
<feature type="region of interest" description="Disordered" evidence="1">
    <location>
        <begin position="1"/>
        <end position="29"/>
    </location>
</feature>
<name>A0A6G1CUD7_9ORYZ</name>
<proteinExistence type="predicted"/>
<evidence type="ECO:0000256" key="1">
    <source>
        <dbReference type="SAM" id="MobiDB-lite"/>
    </source>
</evidence>